<dbReference type="Proteomes" id="UP000708208">
    <property type="component" value="Unassembled WGS sequence"/>
</dbReference>
<sequence length="146" mass="15804">MNAARSFLTLVSCIESDGIGTHPPGLPGKQPLQDVFLGYITMKTIGLISLATAHRAQTFSLINVRDIVEKESGTEFKIHSPIKTSKPGVRHASISVAAAGGLSLDQIRLKAVWSPSSSVFPNVYNRPKLGFKINEFTIDGCIRRAK</sequence>
<dbReference type="EMBL" id="CAJVCH010553670">
    <property type="protein sequence ID" value="CAG7829980.1"/>
    <property type="molecule type" value="Genomic_DNA"/>
</dbReference>
<accession>A0A8J2PN96</accession>
<reference evidence="1" key="1">
    <citation type="submission" date="2021-06" db="EMBL/GenBank/DDBJ databases">
        <authorList>
            <person name="Hodson N. C."/>
            <person name="Mongue J. A."/>
            <person name="Jaron S. K."/>
        </authorList>
    </citation>
    <scope>NUCLEOTIDE SEQUENCE</scope>
</reference>
<organism evidence="1 2">
    <name type="scientific">Allacma fusca</name>
    <dbReference type="NCBI Taxonomy" id="39272"/>
    <lineage>
        <taxon>Eukaryota</taxon>
        <taxon>Metazoa</taxon>
        <taxon>Ecdysozoa</taxon>
        <taxon>Arthropoda</taxon>
        <taxon>Hexapoda</taxon>
        <taxon>Collembola</taxon>
        <taxon>Symphypleona</taxon>
        <taxon>Sminthuridae</taxon>
        <taxon>Allacma</taxon>
    </lineage>
</organism>
<comment type="caution">
    <text evidence="1">The sequence shown here is derived from an EMBL/GenBank/DDBJ whole genome shotgun (WGS) entry which is preliminary data.</text>
</comment>
<name>A0A8J2PN96_9HEXA</name>
<protein>
    <submittedName>
        <fullName evidence="1">Uncharacterized protein</fullName>
    </submittedName>
</protein>
<gene>
    <name evidence="1" type="ORF">AFUS01_LOCUS39810</name>
</gene>
<keyword evidence="2" id="KW-1185">Reference proteome</keyword>
<evidence type="ECO:0000313" key="1">
    <source>
        <dbReference type="EMBL" id="CAG7829980.1"/>
    </source>
</evidence>
<dbReference type="OrthoDB" id="6769862at2759"/>
<evidence type="ECO:0000313" key="2">
    <source>
        <dbReference type="Proteomes" id="UP000708208"/>
    </source>
</evidence>
<proteinExistence type="predicted"/>
<dbReference type="AlphaFoldDB" id="A0A8J2PN96"/>